<dbReference type="OrthoDB" id="1641940at2"/>
<feature type="transmembrane region" description="Helical" evidence="9">
    <location>
        <begin position="181"/>
        <end position="201"/>
    </location>
</feature>
<evidence type="ECO:0000313" key="11">
    <source>
        <dbReference type="EMBL" id="OPX47167.1"/>
    </source>
</evidence>
<evidence type="ECO:0000313" key="12">
    <source>
        <dbReference type="Proteomes" id="UP000191448"/>
    </source>
</evidence>
<keyword evidence="7 8" id="KW-0472">Membrane</keyword>
<dbReference type="GO" id="GO:0005886">
    <property type="term" value="C:plasma membrane"/>
    <property type="evidence" value="ECO:0007669"/>
    <property type="project" value="UniProtKB-SubCell"/>
</dbReference>
<comment type="caution">
    <text evidence="11">The sequence shown here is derived from an EMBL/GenBank/DDBJ whole genome shotgun (WGS) entry which is preliminary data.</text>
</comment>
<keyword evidence="5 9" id="KW-0812">Transmembrane</keyword>
<feature type="transmembrane region" description="Helical" evidence="9">
    <location>
        <begin position="139"/>
        <end position="160"/>
    </location>
</feature>
<organism evidence="11 12">
    <name type="scientific">Clostridium thermobutyricum DSM 4928</name>
    <dbReference type="NCBI Taxonomy" id="1121339"/>
    <lineage>
        <taxon>Bacteria</taxon>
        <taxon>Bacillati</taxon>
        <taxon>Bacillota</taxon>
        <taxon>Clostridia</taxon>
        <taxon>Eubacteriales</taxon>
        <taxon>Clostridiaceae</taxon>
        <taxon>Clostridium</taxon>
    </lineage>
</organism>
<dbReference type="EMBL" id="LTAY01000056">
    <property type="protein sequence ID" value="OPX47167.1"/>
    <property type="molecule type" value="Genomic_DNA"/>
</dbReference>
<evidence type="ECO:0000256" key="2">
    <source>
        <dbReference type="ARBA" id="ARBA00022448"/>
    </source>
</evidence>
<name>A0A1V4SVB8_9CLOT</name>
<evidence type="ECO:0000256" key="4">
    <source>
        <dbReference type="ARBA" id="ARBA00022597"/>
    </source>
</evidence>
<keyword evidence="3 8" id="KW-1003">Cell membrane</keyword>
<dbReference type="Pfam" id="PF02378">
    <property type="entry name" value="PTS_EIIC"/>
    <property type="match status" value="1"/>
</dbReference>
<dbReference type="PANTHER" id="PTHR33989">
    <property type="match status" value="1"/>
</dbReference>
<dbReference type="PANTHER" id="PTHR33989:SF4">
    <property type="entry name" value="PTS SYSTEM N,N'-DIACETYLCHITOBIOSE-SPECIFIC EIIC COMPONENT"/>
    <property type="match status" value="1"/>
</dbReference>
<feature type="transmembrane region" description="Helical" evidence="9">
    <location>
        <begin position="373"/>
        <end position="392"/>
    </location>
</feature>
<comment type="function">
    <text evidence="8">The phosphoenolpyruvate-dependent sugar phosphotransferase system (PTS), a major carbohydrate active -transport system, catalyzes the phosphorylation of incoming sugar substrates concomitant with their translocation across the cell membrane.</text>
</comment>
<feature type="transmembrane region" description="Helical" evidence="9">
    <location>
        <begin position="213"/>
        <end position="231"/>
    </location>
</feature>
<keyword evidence="2 8" id="KW-0813">Transport</keyword>
<evidence type="ECO:0000256" key="1">
    <source>
        <dbReference type="ARBA" id="ARBA00004651"/>
    </source>
</evidence>
<dbReference type="Proteomes" id="UP000191448">
    <property type="component" value="Unassembled WGS sequence"/>
</dbReference>
<dbReference type="GO" id="GO:0009401">
    <property type="term" value="P:phosphoenolpyruvate-dependent sugar phosphotransferase system"/>
    <property type="evidence" value="ECO:0007669"/>
    <property type="project" value="InterPro"/>
</dbReference>
<keyword evidence="6 9" id="KW-1133">Transmembrane helix</keyword>
<feature type="transmembrane region" description="Helical" evidence="9">
    <location>
        <begin position="43"/>
        <end position="63"/>
    </location>
</feature>
<dbReference type="InterPro" id="IPR004796">
    <property type="entry name" value="PTS_IIC_cello"/>
</dbReference>
<dbReference type="GO" id="GO:1902815">
    <property type="term" value="P:N,N'-diacetylchitobiose import"/>
    <property type="evidence" value="ECO:0007669"/>
    <property type="project" value="TreeGrafter"/>
</dbReference>
<evidence type="ECO:0000256" key="9">
    <source>
        <dbReference type="SAM" id="Phobius"/>
    </source>
</evidence>
<feature type="transmembrane region" description="Helical" evidence="9">
    <location>
        <begin position="238"/>
        <end position="267"/>
    </location>
</feature>
<dbReference type="NCBIfam" id="TIGR00410">
    <property type="entry name" value="lacE"/>
    <property type="match status" value="1"/>
</dbReference>
<dbReference type="InterPro" id="IPR004501">
    <property type="entry name" value="PTS_EIIC_3"/>
</dbReference>
<dbReference type="PIRSF" id="PIRSF006351">
    <property type="entry name" value="PTS_EIIC-Cellobiose"/>
    <property type="match status" value="1"/>
</dbReference>
<evidence type="ECO:0000256" key="7">
    <source>
        <dbReference type="ARBA" id="ARBA00023136"/>
    </source>
</evidence>
<sequence>MNNKLEQFANSAFMKKIQQVSVKLSKSPAFGTISQGMGGTMGLIMIGAVVQIICAVGGLVFGWKAGHPIYDVLYMPYELTMGLLGLFMSFTLAYNYAKRLGVKATIQSGFTSMVCFILVCSPLMSTTTEAGAIIRSLNVSSLGANGIFCAILIGLLSVRITKYAVDHNWIIRMPDVVPEGILNSFNSIIPSGLNIIVWYGLAVTISNFTNGAMTLGTLITTTIATPLSYLVSPLGMIVIVMVFCLSWFFGIHGGSVVFTAIMPIYIAAYATNAEAAAAGQPLVFNPIFLYGCLTVIGGSGNTLPLCIMGLKSKSKQISAVAKASLVPGLFNINEPAIFGFPIMYNPVLLIPFVLNSLVVMLFMYIGYSFNLMALPQVLIMTTLPVGIQQLMASLDWRNVIFCALMLPIVYLVYLPFFKIYEKQCIAKEEAEAAELGE</sequence>
<feature type="domain" description="PTS EIIC type-3" evidence="10">
    <location>
        <begin position="13"/>
        <end position="416"/>
    </location>
</feature>
<keyword evidence="4 8" id="KW-0762">Sugar transport</keyword>
<dbReference type="AlphaFoldDB" id="A0A1V4SVB8"/>
<feature type="transmembrane region" description="Helical" evidence="9">
    <location>
        <begin position="109"/>
        <end position="127"/>
    </location>
</feature>
<gene>
    <name evidence="11" type="primary">licC_4</name>
    <name evidence="11" type="ORF">CLTHE_21420</name>
</gene>
<evidence type="ECO:0000259" key="10">
    <source>
        <dbReference type="PROSITE" id="PS51105"/>
    </source>
</evidence>
<accession>A0A1V4SVB8</accession>
<dbReference type="PROSITE" id="PS51105">
    <property type="entry name" value="PTS_EIIC_TYPE_3"/>
    <property type="match status" value="1"/>
</dbReference>
<dbReference type="GO" id="GO:0008982">
    <property type="term" value="F:protein-N(PI)-phosphohistidine-sugar phosphotransferase activity"/>
    <property type="evidence" value="ECO:0007669"/>
    <property type="project" value="UniProtKB-UniRule"/>
</dbReference>
<feature type="transmembrane region" description="Helical" evidence="9">
    <location>
        <begin position="75"/>
        <end position="97"/>
    </location>
</feature>
<feature type="transmembrane region" description="Helical" evidence="9">
    <location>
        <begin position="399"/>
        <end position="417"/>
    </location>
</feature>
<feature type="transmembrane region" description="Helical" evidence="9">
    <location>
        <begin position="287"/>
        <end position="310"/>
    </location>
</feature>
<evidence type="ECO:0000256" key="5">
    <source>
        <dbReference type="ARBA" id="ARBA00022692"/>
    </source>
</evidence>
<comment type="subcellular location">
    <subcellularLocation>
        <location evidence="1">Cell membrane</location>
        <topology evidence="1">Multi-pass membrane protein</topology>
    </subcellularLocation>
</comment>
<evidence type="ECO:0000256" key="3">
    <source>
        <dbReference type="ARBA" id="ARBA00022475"/>
    </source>
</evidence>
<evidence type="ECO:0000256" key="6">
    <source>
        <dbReference type="ARBA" id="ARBA00022989"/>
    </source>
</evidence>
<reference evidence="11 12" key="1">
    <citation type="submission" date="2016-02" db="EMBL/GenBank/DDBJ databases">
        <title>Genome sequence of Clostridium thermobutyricum DSM 4928.</title>
        <authorList>
            <person name="Poehlein A."/>
            <person name="Daniel R."/>
        </authorList>
    </citation>
    <scope>NUCLEOTIDE SEQUENCE [LARGE SCALE GENOMIC DNA]</scope>
    <source>
        <strain evidence="11 12">DSM 4928</strain>
    </source>
</reference>
<dbReference type="RefSeq" id="WP_080023388.1">
    <property type="nucleotide sequence ID" value="NZ_LTAY01000056.1"/>
</dbReference>
<proteinExistence type="predicted"/>
<dbReference type="InterPro" id="IPR051088">
    <property type="entry name" value="PTS_Sugar-EIIC/EIIB"/>
</dbReference>
<feature type="transmembrane region" description="Helical" evidence="9">
    <location>
        <begin position="347"/>
        <end position="367"/>
    </location>
</feature>
<dbReference type="InterPro" id="IPR003352">
    <property type="entry name" value="PTS_EIIC"/>
</dbReference>
<protein>
    <recommendedName>
        <fullName evidence="8">Permease IIC component</fullName>
    </recommendedName>
</protein>
<evidence type="ECO:0000256" key="8">
    <source>
        <dbReference type="PIRNR" id="PIRNR006351"/>
    </source>
</evidence>